<evidence type="ECO:0000256" key="4">
    <source>
        <dbReference type="SAM" id="SignalP"/>
    </source>
</evidence>
<dbReference type="InterPro" id="IPR003598">
    <property type="entry name" value="Ig_sub2"/>
</dbReference>
<feature type="domain" description="Ig-like" evidence="5">
    <location>
        <begin position="136"/>
        <end position="216"/>
    </location>
</feature>
<feature type="domain" description="Ig-like" evidence="5">
    <location>
        <begin position="24"/>
        <end position="110"/>
    </location>
</feature>
<proteinExistence type="predicted"/>
<feature type="domain" description="Ig-like" evidence="5">
    <location>
        <begin position="418"/>
        <end position="454"/>
    </location>
</feature>
<dbReference type="AlphaFoldDB" id="A0A2I3GAZ9"/>
<feature type="chain" id="PRO_5014172677" evidence="4">
    <location>
        <begin position="21"/>
        <end position="720"/>
    </location>
</feature>
<keyword evidence="7" id="KW-1185">Reference proteome</keyword>
<evidence type="ECO:0000256" key="3">
    <source>
        <dbReference type="SAM" id="MobiDB-lite"/>
    </source>
</evidence>
<keyword evidence="1" id="KW-0677">Repeat</keyword>
<reference evidence="6 7" key="1">
    <citation type="submission" date="2012-10" db="EMBL/GenBank/DDBJ databases">
        <authorList>
            <consortium name="Gibbon Genome Sequencing Consortium"/>
        </authorList>
    </citation>
    <scope>NUCLEOTIDE SEQUENCE [LARGE SCALE GENOMIC DNA]</scope>
</reference>
<dbReference type="FunFam" id="2.60.40.10:FF:000226">
    <property type="entry name" value="protein turtle homolog B"/>
    <property type="match status" value="1"/>
</dbReference>
<dbReference type="Gene3D" id="2.60.40.10">
    <property type="entry name" value="Immunoglobulins"/>
    <property type="match status" value="5"/>
</dbReference>
<feature type="signal peptide" evidence="4">
    <location>
        <begin position="1"/>
        <end position="20"/>
    </location>
</feature>
<dbReference type="GeneTree" id="ENSGT00940000160444"/>
<feature type="domain" description="Ig-like" evidence="5">
    <location>
        <begin position="226"/>
        <end position="318"/>
    </location>
</feature>
<protein>
    <submittedName>
        <fullName evidence="6">Immunoglobulin superfamily member 9</fullName>
    </submittedName>
</protein>
<dbReference type="CDD" id="cd00096">
    <property type="entry name" value="Ig"/>
    <property type="match status" value="1"/>
</dbReference>
<dbReference type="Ensembl" id="ENSNLET00000037959.1">
    <property type="protein sequence ID" value="ENSNLEP00000028458.1"/>
    <property type="gene ID" value="ENSNLEG00000013353.2"/>
</dbReference>
<feature type="region of interest" description="Disordered" evidence="3">
    <location>
        <begin position="556"/>
        <end position="620"/>
    </location>
</feature>
<dbReference type="InterPro" id="IPR003599">
    <property type="entry name" value="Ig_sub"/>
</dbReference>
<gene>
    <name evidence="6" type="primary">IGSF9</name>
</gene>
<reference evidence="6" key="2">
    <citation type="submission" date="2025-08" db="UniProtKB">
        <authorList>
            <consortium name="Ensembl"/>
        </authorList>
    </citation>
    <scope>IDENTIFICATION</scope>
</reference>
<dbReference type="EMBL" id="ADFV01183976">
    <property type="status" value="NOT_ANNOTATED_CDS"/>
    <property type="molecule type" value="Genomic_DNA"/>
</dbReference>
<dbReference type="SMART" id="SM00409">
    <property type="entry name" value="IG"/>
    <property type="match status" value="4"/>
</dbReference>
<dbReference type="FunFam" id="2.60.40.10:FF:000245">
    <property type="entry name" value="protein turtle homolog B isoform X2"/>
    <property type="match status" value="1"/>
</dbReference>
<feature type="region of interest" description="Disordered" evidence="3">
    <location>
        <begin position="481"/>
        <end position="530"/>
    </location>
</feature>
<dbReference type="FunFam" id="2.60.40.10:FF:000321">
    <property type="entry name" value="protein turtle homolog B isoform X2"/>
    <property type="match status" value="1"/>
</dbReference>
<reference evidence="6" key="3">
    <citation type="submission" date="2025-09" db="UniProtKB">
        <authorList>
            <consortium name="Ensembl"/>
        </authorList>
    </citation>
    <scope>IDENTIFICATION</scope>
</reference>
<accession>A0A2I3GAZ9</accession>
<keyword evidence="4" id="KW-0732">Signal</keyword>
<evidence type="ECO:0000256" key="1">
    <source>
        <dbReference type="ARBA" id="ARBA00022737"/>
    </source>
</evidence>
<dbReference type="Proteomes" id="UP000001073">
    <property type="component" value="Chromosome 12"/>
</dbReference>
<dbReference type="SUPFAM" id="SSF48726">
    <property type="entry name" value="Immunoglobulin"/>
    <property type="match status" value="5"/>
</dbReference>
<evidence type="ECO:0000313" key="7">
    <source>
        <dbReference type="Proteomes" id="UP000001073"/>
    </source>
</evidence>
<dbReference type="Pfam" id="PF13927">
    <property type="entry name" value="Ig_3"/>
    <property type="match status" value="2"/>
</dbReference>
<evidence type="ECO:0000313" key="6">
    <source>
        <dbReference type="Ensembl" id="ENSNLEP00000028458.1"/>
    </source>
</evidence>
<dbReference type="InterPro" id="IPR007110">
    <property type="entry name" value="Ig-like_dom"/>
</dbReference>
<sequence>MVWCLGLAVLSLVISQGADGRGKPEVVSVVGRAGESVVLGCDLLPPAGRPPLHVIEWLRFGFLLPIFIQFGLYSPRIDPDYVGRVRLQKGASLQIEGLRVEDQGWYECRVFFLDQHIPEDDFANGSWVHLTVNSPPQFQETPPAVLEVQELEPVTLRCVARGSPLPHVTWKLRGKDLGQGQGQVQVQNGTLRIRRVERGSSGVYTCQASSTEGSTTHATQLLVLGPPVIVVPPKNSTVNASQDVSLACHAEAYPANLTYSWFQDNINVFHIRRLQPRVRILVDGSLRLQATKPDDAGCYTCVPSNGLLHPPSASAYLTVLYPAQVTAMPPETPLPIGMPGVIRCPVRANPPLLFVSWTKDGKALQLDKFPGWSQGTEGSLIIALGNEDALGEYSCTPYNSLGTAGPSPVTRVLLKAPPAFIERPKEEYFQEVGRELLIPCSAQGDPPPVVSWAKVSPLPGPGPLLQYLSLPFFREMNVDGDWPPLEEPSPAAPPDYMDTRRCPTSSFLRSPDTPPVSPRESLPGAVVGAGATAEPPYTALADWTLRERLLPGLLPAAPRGSLTSQSSGRGSASFLRPPSTAPSAGGSYLSPAPGDTSSWASGPERWPRREHVVTVSKRRNTSVDENYEWDSEFPGDMELLETLHLGLASSRLRPEAEPELGVKTPEEGCLLNTAHVTGPEARCAALREEFLAFRRRRDATRARLPAYRQPVPHPEQATLL</sequence>
<evidence type="ECO:0000259" key="5">
    <source>
        <dbReference type="PROSITE" id="PS50835"/>
    </source>
</evidence>
<dbReference type="InterPro" id="IPR013783">
    <property type="entry name" value="Ig-like_fold"/>
</dbReference>
<evidence type="ECO:0000256" key="2">
    <source>
        <dbReference type="ARBA" id="ARBA00023157"/>
    </source>
</evidence>
<dbReference type="PROSITE" id="PS50835">
    <property type="entry name" value="IG_LIKE"/>
    <property type="match status" value="5"/>
</dbReference>
<dbReference type="FunFam" id="2.60.40.10:FF:000323">
    <property type="entry name" value="Immunoglobulin superfamily member 9B"/>
    <property type="match status" value="1"/>
</dbReference>
<dbReference type="InterPro" id="IPR036179">
    <property type="entry name" value="Ig-like_dom_sf"/>
</dbReference>
<dbReference type="PANTHER" id="PTHR44170:SF48">
    <property type="entry name" value="PROTEIN TURTLE HOMOLOG A"/>
    <property type="match status" value="1"/>
</dbReference>
<keyword evidence="2" id="KW-1015">Disulfide bond</keyword>
<feature type="domain" description="Ig-like" evidence="5">
    <location>
        <begin position="322"/>
        <end position="410"/>
    </location>
</feature>
<dbReference type="GO" id="GO:0098609">
    <property type="term" value="P:cell-cell adhesion"/>
    <property type="evidence" value="ECO:0007669"/>
    <property type="project" value="TreeGrafter"/>
</dbReference>
<organism evidence="6 7">
    <name type="scientific">Nomascus leucogenys</name>
    <name type="common">Northern white-cheeked gibbon</name>
    <name type="synonym">Hylobates leucogenys</name>
    <dbReference type="NCBI Taxonomy" id="61853"/>
    <lineage>
        <taxon>Eukaryota</taxon>
        <taxon>Metazoa</taxon>
        <taxon>Chordata</taxon>
        <taxon>Craniata</taxon>
        <taxon>Vertebrata</taxon>
        <taxon>Euteleostomi</taxon>
        <taxon>Mammalia</taxon>
        <taxon>Eutheria</taxon>
        <taxon>Euarchontoglires</taxon>
        <taxon>Primates</taxon>
        <taxon>Haplorrhini</taxon>
        <taxon>Catarrhini</taxon>
        <taxon>Hylobatidae</taxon>
        <taxon>Nomascus</taxon>
    </lineage>
</organism>
<name>A0A2I3GAZ9_NOMLE</name>
<dbReference type="SMART" id="SM00408">
    <property type="entry name" value="IGc2"/>
    <property type="match status" value="4"/>
</dbReference>
<dbReference type="PANTHER" id="PTHR44170">
    <property type="entry name" value="PROTEIN SIDEKICK"/>
    <property type="match status" value="1"/>
</dbReference>